<name>K1XYT8_9BACT</name>
<sequence>MLIEVIPFGGSIDNRWLTYFARDELAKSIQIGCLVEVPFRNAIDYAIVTNRESSEIPENPKSIIRIVTSIPLLASYQIQSIFDSSSYYFVHAHHILSLFLSKTLVRYLEKKNFFGLLPQVSERRKNTNNVISF</sequence>
<dbReference type="InterPro" id="IPR042115">
    <property type="entry name" value="PriA_3primeBD_sf"/>
</dbReference>
<comment type="caution">
    <text evidence="2">The sequence shown here is derived from an EMBL/GenBank/DDBJ whole genome shotgun (WGS) entry which is preliminary data.</text>
</comment>
<evidence type="ECO:0000313" key="2">
    <source>
        <dbReference type="EMBL" id="EKD30327.1"/>
    </source>
</evidence>
<protein>
    <recommendedName>
        <fullName evidence="1">Primosomal protein N' 3' DNA-binding domain-containing protein</fullName>
    </recommendedName>
</protein>
<feature type="domain" description="Primosomal protein N' 3' DNA-binding" evidence="1">
    <location>
        <begin position="15"/>
        <end position="100"/>
    </location>
</feature>
<dbReference type="InterPro" id="IPR041222">
    <property type="entry name" value="PriA_3primeBD"/>
</dbReference>
<evidence type="ECO:0000259" key="1">
    <source>
        <dbReference type="Pfam" id="PF17764"/>
    </source>
</evidence>
<organism evidence="2">
    <name type="scientific">uncultured bacterium</name>
    <name type="common">gcode 4</name>
    <dbReference type="NCBI Taxonomy" id="1234023"/>
    <lineage>
        <taxon>Bacteria</taxon>
        <taxon>environmental samples</taxon>
    </lineage>
</organism>
<accession>K1XYT8</accession>
<dbReference type="AlphaFoldDB" id="K1XYT8"/>
<proteinExistence type="predicted"/>
<dbReference type="Gene3D" id="3.40.1440.60">
    <property type="entry name" value="PriA, 3(prime) DNA-binding domain"/>
    <property type="match status" value="1"/>
</dbReference>
<gene>
    <name evidence="2" type="ORF">ACD_78C00090G0007</name>
</gene>
<feature type="non-terminal residue" evidence="2">
    <location>
        <position position="133"/>
    </location>
</feature>
<dbReference type="Pfam" id="PF17764">
    <property type="entry name" value="PriA_3primeBD"/>
    <property type="match status" value="1"/>
</dbReference>
<reference evidence="2" key="1">
    <citation type="journal article" date="2012" name="Science">
        <title>Fermentation, hydrogen, and sulfur metabolism in multiple uncultivated bacterial phyla.</title>
        <authorList>
            <person name="Wrighton K.C."/>
            <person name="Thomas B.C."/>
            <person name="Sharon I."/>
            <person name="Miller C.S."/>
            <person name="Castelle C.J."/>
            <person name="VerBerkmoes N.C."/>
            <person name="Wilkins M.J."/>
            <person name="Hettich R.L."/>
            <person name="Lipton M.S."/>
            <person name="Williams K.H."/>
            <person name="Long P.E."/>
            <person name="Banfield J.F."/>
        </authorList>
    </citation>
    <scope>NUCLEOTIDE SEQUENCE [LARGE SCALE GENOMIC DNA]</scope>
</reference>
<dbReference type="GO" id="GO:0003677">
    <property type="term" value="F:DNA binding"/>
    <property type="evidence" value="ECO:0007669"/>
    <property type="project" value="InterPro"/>
</dbReference>
<dbReference type="EMBL" id="AMFJ01034090">
    <property type="protein sequence ID" value="EKD30327.1"/>
    <property type="molecule type" value="Genomic_DNA"/>
</dbReference>